<sequence length="180" mass="20231">MLEKLPKGSPSKPDFYEAISLKDNFPHGGVMSFSNDYPDFIRVFDFVTNTMSLPIVSGKVKQVFTLVGVDRCEFLQVTLQDHKGRVASNDHFIVNALDVQDVIDMERSEYDLSPFDESQISRIKRLAVKKEGVAPNALFFRARTSMRELFMHASLHEALVQAGVTGLKAFPAEGWNGFDI</sequence>
<evidence type="ECO:0000313" key="3">
    <source>
        <dbReference type="Proteomes" id="UP001611383"/>
    </source>
</evidence>
<dbReference type="Pfam" id="PF07791">
    <property type="entry name" value="Imm11"/>
    <property type="match status" value="1"/>
</dbReference>
<protein>
    <recommendedName>
        <fullName evidence="1">Immunity MXAN-0049 protein domain-containing protein</fullName>
    </recommendedName>
</protein>
<feature type="domain" description="Immunity MXAN-0049 protein" evidence="1">
    <location>
        <begin position="45"/>
        <end position="168"/>
    </location>
</feature>
<reference evidence="2 3" key="1">
    <citation type="submission" date="2019-08" db="EMBL/GenBank/DDBJ databases">
        <title>Archangium and Cystobacter genomes.</title>
        <authorList>
            <person name="Chen I.-C.K."/>
            <person name="Wielgoss S."/>
        </authorList>
    </citation>
    <scope>NUCLEOTIDE SEQUENCE [LARGE SCALE GENOMIC DNA]</scope>
    <source>
        <strain evidence="2 3">Cbm 6</strain>
    </source>
</reference>
<evidence type="ECO:0000313" key="2">
    <source>
        <dbReference type="EMBL" id="WNG42685.1"/>
    </source>
</evidence>
<name>A0ABY9WFW6_9BACT</name>
<dbReference type="InterPro" id="IPR012433">
    <property type="entry name" value="Imm11"/>
</dbReference>
<accession>A0ABY9WFW6</accession>
<organism evidence="2 3">
    <name type="scientific">Archangium minus</name>
    <dbReference type="NCBI Taxonomy" id="83450"/>
    <lineage>
        <taxon>Bacteria</taxon>
        <taxon>Pseudomonadati</taxon>
        <taxon>Myxococcota</taxon>
        <taxon>Myxococcia</taxon>
        <taxon>Myxococcales</taxon>
        <taxon>Cystobacterineae</taxon>
        <taxon>Archangiaceae</taxon>
        <taxon>Archangium</taxon>
    </lineage>
</organism>
<dbReference type="Proteomes" id="UP001611383">
    <property type="component" value="Chromosome"/>
</dbReference>
<dbReference type="EMBL" id="CP043494">
    <property type="protein sequence ID" value="WNG42685.1"/>
    <property type="molecule type" value="Genomic_DNA"/>
</dbReference>
<gene>
    <name evidence="2" type="ORF">F0U60_00195</name>
</gene>
<dbReference type="RefSeq" id="WP_395812649.1">
    <property type="nucleotide sequence ID" value="NZ_CP043494.1"/>
</dbReference>
<evidence type="ECO:0000259" key="1">
    <source>
        <dbReference type="Pfam" id="PF07791"/>
    </source>
</evidence>
<proteinExistence type="predicted"/>
<keyword evidence="3" id="KW-1185">Reference proteome</keyword>